<sequence length="127" mass="14959">MYPNTPQFFHLYNFLIGLLFKRIPNLAGCQGGLMDDRIEFLDSVVVGHYDYLEMDFEKLFLLLLHCLKPDFEFFFREMKELQKLCLGGLLVEVVEREVIDGGDKGEMEKEWVKVRAVYDDWESVLVL</sequence>
<evidence type="ECO:0000313" key="2">
    <source>
        <dbReference type="Proteomes" id="UP001165064"/>
    </source>
</evidence>
<gene>
    <name evidence="1" type="ORF">Amon02_000650300</name>
</gene>
<organism evidence="1 2">
    <name type="scientific">Ambrosiozyma monospora</name>
    <name type="common">Yeast</name>
    <name type="synonym">Endomycopsis monosporus</name>
    <dbReference type="NCBI Taxonomy" id="43982"/>
    <lineage>
        <taxon>Eukaryota</taxon>
        <taxon>Fungi</taxon>
        <taxon>Dikarya</taxon>
        <taxon>Ascomycota</taxon>
        <taxon>Saccharomycotina</taxon>
        <taxon>Pichiomycetes</taxon>
        <taxon>Pichiales</taxon>
        <taxon>Pichiaceae</taxon>
        <taxon>Ambrosiozyma</taxon>
    </lineage>
</organism>
<protein>
    <submittedName>
        <fullName evidence="1">Unnamed protein product</fullName>
    </submittedName>
</protein>
<name>A0ACB5T8W2_AMBMO</name>
<reference evidence="1" key="1">
    <citation type="submission" date="2023-04" db="EMBL/GenBank/DDBJ databases">
        <title>Ambrosiozyma monospora NBRC 10751.</title>
        <authorList>
            <person name="Ichikawa N."/>
            <person name="Sato H."/>
            <person name="Tonouchi N."/>
        </authorList>
    </citation>
    <scope>NUCLEOTIDE SEQUENCE</scope>
    <source>
        <strain evidence="1">NBRC 10751</strain>
    </source>
</reference>
<accession>A0ACB5T8W2</accession>
<evidence type="ECO:0000313" key="1">
    <source>
        <dbReference type="EMBL" id="GME83922.1"/>
    </source>
</evidence>
<comment type="caution">
    <text evidence="1">The sequence shown here is derived from an EMBL/GenBank/DDBJ whole genome shotgun (WGS) entry which is preliminary data.</text>
</comment>
<keyword evidence="2" id="KW-1185">Reference proteome</keyword>
<dbReference type="Proteomes" id="UP001165064">
    <property type="component" value="Unassembled WGS sequence"/>
</dbReference>
<dbReference type="EMBL" id="BSXS01005102">
    <property type="protein sequence ID" value="GME83922.1"/>
    <property type="molecule type" value="Genomic_DNA"/>
</dbReference>
<proteinExistence type="predicted"/>